<name>A0A2U1AGX0_9BACT</name>
<dbReference type="EMBL" id="QEKH01000039">
    <property type="protein sequence ID" value="PVY35635.1"/>
    <property type="molecule type" value="Genomic_DNA"/>
</dbReference>
<gene>
    <name evidence="1" type="ORF">C8D82_1397</name>
</gene>
<evidence type="ECO:0000313" key="1">
    <source>
        <dbReference type="EMBL" id="PVY35635.1"/>
    </source>
</evidence>
<evidence type="ECO:0000313" key="2">
    <source>
        <dbReference type="Proteomes" id="UP000245959"/>
    </source>
</evidence>
<dbReference type="Proteomes" id="UP000245959">
    <property type="component" value="Unassembled WGS sequence"/>
</dbReference>
<dbReference type="RefSeq" id="WP_116885636.1">
    <property type="nucleotide sequence ID" value="NZ_CABMMC010000031.1"/>
</dbReference>
<accession>A0A2U1AGX0</accession>
<comment type="caution">
    <text evidence="1">The sequence shown here is derived from an EMBL/GenBank/DDBJ whole genome shotgun (WGS) entry which is preliminary data.</text>
</comment>
<sequence length="318" mass="33394">MKKKLFPMLLLPLLLAAEDFEAYPDAAALRRVWLEFDAGNPAPESVGFGTLNGKAMQVTAARDYSLLYREMENPLGAKAAGIRLAVKGDASNPADAVLTVAVRAGKGGADLGRMVIPLRSGEARTVTVPVAGLGKLDKFAVLLMFNKIGGSLTAAVDDIAVVAAEQLVVDGFAQAADSAALRQAWPGFDAGNPGPEQMELVTVGGRPAMRCVTGGRTYAVVKHAVENPAPGRASGLLIRLAGAPGNAKSGVIVFGARRDEGQPNFAEVQIVPAEKAGEYVLNSPEFAKLDRFLIVISFHKTAGQFDVTVEEVAVQCLR</sequence>
<dbReference type="GeneID" id="78296906"/>
<protein>
    <submittedName>
        <fullName evidence="1">Uncharacterized protein</fullName>
    </submittedName>
</protein>
<dbReference type="OrthoDB" id="9902606at2"/>
<dbReference type="AlphaFoldDB" id="A0A2U1AGX0"/>
<organism evidence="1 2">
    <name type="scientific">Victivallis vadensis</name>
    <dbReference type="NCBI Taxonomy" id="172901"/>
    <lineage>
        <taxon>Bacteria</taxon>
        <taxon>Pseudomonadati</taxon>
        <taxon>Lentisphaerota</taxon>
        <taxon>Lentisphaeria</taxon>
        <taxon>Victivallales</taxon>
        <taxon>Victivallaceae</taxon>
        <taxon>Victivallis</taxon>
    </lineage>
</organism>
<keyword evidence="2" id="KW-1185">Reference proteome</keyword>
<reference evidence="1 2" key="1">
    <citation type="submission" date="2018-04" db="EMBL/GenBank/DDBJ databases">
        <title>Genomic Encyclopedia of Type Strains, Phase IV (KMG-IV): sequencing the most valuable type-strain genomes for metagenomic binning, comparative biology and taxonomic classification.</title>
        <authorList>
            <person name="Goeker M."/>
        </authorList>
    </citation>
    <scope>NUCLEOTIDE SEQUENCE [LARGE SCALE GENOMIC DNA]</scope>
    <source>
        <strain evidence="1 2">DSM 14823</strain>
    </source>
</reference>
<proteinExistence type="predicted"/>